<evidence type="ECO:0000256" key="1">
    <source>
        <dbReference type="SAM" id="Phobius"/>
    </source>
</evidence>
<protein>
    <submittedName>
        <fullName evidence="2">Uncharacterized protein</fullName>
    </submittedName>
</protein>
<keyword evidence="1" id="KW-0812">Transmembrane</keyword>
<reference evidence="2 3" key="1">
    <citation type="submission" date="2020-09" db="EMBL/GenBank/DDBJ databases">
        <title>Genomic characterization of a novel Parvarchaeota family in acid mine drainage sediments.</title>
        <authorList>
            <person name="Luo Z.-H."/>
        </authorList>
    </citation>
    <scope>NUCLEOTIDE SEQUENCE [LARGE SCALE GENOMIC DNA]</scope>
    <source>
        <strain evidence="2">TL1-5_bins.178</strain>
    </source>
</reference>
<dbReference type="Proteomes" id="UP000763484">
    <property type="component" value="Unassembled WGS sequence"/>
</dbReference>
<accession>A0A8T3UYX6</accession>
<organism evidence="2 3">
    <name type="scientific">Candidatus Acidifodinimicrobium mancum</name>
    <dbReference type="NCBI Taxonomy" id="2898728"/>
    <lineage>
        <taxon>Archaea</taxon>
        <taxon>Candidatus Parvarchaeota</taxon>
        <taxon>Candidatus Acidifodinimicrobiaceae</taxon>
        <taxon>Candidatus Acidifodinimicrobium</taxon>
    </lineage>
</organism>
<evidence type="ECO:0000313" key="2">
    <source>
        <dbReference type="EMBL" id="MBE5728014.1"/>
    </source>
</evidence>
<evidence type="ECO:0000313" key="3">
    <source>
        <dbReference type="Proteomes" id="UP000763484"/>
    </source>
</evidence>
<name>A0A8T3UYX6_9ARCH</name>
<sequence length="72" mass="8250">MIDEVLSKRKRIAVLSVILLYFVVGFLLILILLSRYIGGGDAGLVGILYLAAGWFFLYKHNGIFRLMRIKYK</sequence>
<dbReference type="EMBL" id="JADFAQ010000018">
    <property type="protein sequence ID" value="MBE5728014.1"/>
    <property type="molecule type" value="Genomic_DNA"/>
</dbReference>
<keyword evidence="1" id="KW-1133">Transmembrane helix</keyword>
<keyword evidence="1" id="KW-0472">Membrane</keyword>
<feature type="transmembrane region" description="Helical" evidence="1">
    <location>
        <begin position="39"/>
        <end position="58"/>
    </location>
</feature>
<dbReference type="AlphaFoldDB" id="A0A8T3UYX6"/>
<proteinExistence type="predicted"/>
<gene>
    <name evidence="2" type="ORF">IHE50_01180</name>
</gene>
<feature type="transmembrane region" description="Helical" evidence="1">
    <location>
        <begin position="12"/>
        <end position="33"/>
    </location>
</feature>
<comment type="caution">
    <text evidence="2">The sequence shown here is derived from an EMBL/GenBank/DDBJ whole genome shotgun (WGS) entry which is preliminary data.</text>
</comment>